<dbReference type="Proteomes" id="UP000017840">
    <property type="component" value="Unassembled WGS sequence"/>
</dbReference>
<sequence>MGGGSTTVSILTWTGYGDVQDAIESELDGTSLDISVTNGSARMFSTMNSGGASEYDIVIPNNEYVPRMMEAGIAAPMPQDVVSNYENLFPRFKQASESQFASDGEIYGLPIRFGWYTYGFDSSVLPEDHTQSFDVLFSESYEGTDLSGKISMYDGYYKSMMVTALHLGYRDAFEGSEITLSDEQISEVETALTEQKSNVLGYVTDSQALTQSFQQESAAVAYTNRTNILNVQNNGIDTMRVADPEQPELTWFEGAVVSSESSNQEAAWEVLNQYISPEIGAQLAEARLIASTCQAAQENIGGEYEDRLVIDPSRLEGMIPFKPAAKNDAWVEAWQRVQAA</sequence>
<dbReference type="EMBL" id="ASGZ01000002">
    <property type="protein sequence ID" value="ESP90162.1"/>
    <property type="molecule type" value="Genomic_DNA"/>
</dbReference>
<dbReference type="STRING" id="1324957.K933_01337"/>
<keyword evidence="3" id="KW-1185">Reference proteome</keyword>
<evidence type="ECO:0000313" key="3">
    <source>
        <dbReference type="Proteomes" id="UP000017840"/>
    </source>
</evidence>
<reference evidence="2 3" key="1">
    <citation type="journal article" date="2013" name="Genome Announc.">
        <title>Draft Genome Sequence of 'Candidatus Halobonum tyrrellensis' Strain G22, Isolated from the Hypersaline Waters of Lake Tyrrell, Australia.</title>
        <authorList>
            <person name="Ugalde J.A."/>
            <person name="Narasingarao P."/>
            <person name="Kuo S."/>
            <person name="Podell S."/>
            <person name="Allen E.E."/>
        </authorList>
    </citation>
    <scope>NUCLEOTIDE SEQUENCE [LARGE SCALE GENOMIC DNA]</scope>
    <source>
        <strain evidence="2 3">G22</strain>
    </source>
</reference>
<accession>V4J460</accession>
<name>V4J460_9EURY</name>
<dbReference type="Pfam" id="PF13416">
    <property type="entry name" value="SBP_bac_8"/>
    <property type="match status" value="1"/>
</dbReference>
<gene>
    <name evidence="2" type="ORF">K933_01337</name>
</gene>
<dbReference type="PANTHER" id="PTHR30222:SF17">
    <property type="entry name" value="SPERMIDINE_PUTRESCINE-BINDING PERIPLASMIC PROTEIN"/>
    <property type="match status" value="1"/>
</dbReference>
<evidence type="ECO:0000313" key="2">
    <source>
        <dbReference type="EMBL" id="ESP90162.1"/>
    </source>
</evidence>
<dbReference type="eggNOG" id="arCOG00220">
    <property type="taxonomic scope" value="Archaea"/>
</dbReference>
<protein>
    <submittedName>
        <fullName evidence="2">Spermidine/putrescine ABC transporter substrate-binding protein</fullName>
    </submittedName>
</protein>
<keyword evidence="1" id="KW-0732">Signal</keyword>
<dbReference type="SUPFAM" id="SSF53850">
    <property type="entry name" value="Periplasmic binding protein-like II"/>
    <property type="match status" value="1"/>
</dbReference>
<dbReference type="PANTHER" id="PTHR30222">
    <property type="entry name" value="SPERMIDINE/PUTRESCINE-BINDING PERIPLASMIC PROTEIN"/>
    <property type="match status" value="1"/>
</dbReference>
<dbReference type="AlphaFoldDB" id="V4J460"/>
<dbReference type="InterPro" id="IPR006059">
    <property type="entry name" value="SBP"/>
</dbReference>
<proteinExistence type="predicted"/>
<comment type="caution">
    <text evidence="2">The sequence shown here is derived from an EMBL/GenBank/DDBJ whole genome shotgun (WGS) entry which is preliminary data.</text>
</comment>
<evidence type="ECO:0000256" key="1">
    <source>
        <dbReference type="ARBA" id="ARBA00022729"/>
    </source>
</evidence>
<organism evidence="2 3">
    <name type="scientific">Candidatus Halobonum tyrrellensis G22</name>
    <dbReference type="NCBI Taxonomy" id="1324957"/>
    <lineage>
        <taxon>Archaea</taxon>
        <taxon>Methanobacteriati</taxon>
        <taxon>Methanobacteriota</taxon>
        <taxon>Stenosarchaea group</taxon>
        <taxon>Halobacteria</taxon>
        <taxon>Halobacteriales</taxon>
        <taxon>Haloferacaceae</taxon>
        <taxon>Candidatus Halobonum</taxon>
    </lineage>
</organism>
<dbReference type="Gene3D" id="3.40.190.10">
    <property type="entry name" value="Periplasmic binding protein-like II"/>
    <property type="match status" value="2"/>
</dbReference>